<keyword evidence="2" id="KW-1185">Reference proteome</keyword>
<sequence>MKYQVHWVDNHAKSHNIHGTYATFEEAKQSIFNWWNLNNFEPYYVRLWTKNGVTTFDYGSHYMFYEIYEIEDKTFKKQLELVLKGED</sequence>
<dbReference type="Proteomes" id="UP000019249">
    <property type="component" value="Unassembled WGS sequence"/>
</dbReference>
<evidence type="ECO:0000313" key="2">
    <source>
        <dbReference type="Proteomes" id="UP000019249"/>
    </source>
</evidence>
<protein>
    <recommendedName>
        <fullName evidence="3">Phage protein</fullName>
    </recommendedName>
</protein>
<proteinExistence type="predicted"/>
<name>A0ABP3B1U8_9LIST</name>
<reference evidence="1 2" key="1">
    <citation type="journal article" date="2014" name="Int. J. Syst. Evol. Microbiol.">
        <title>Listeria floridensis sp. nov., Listeria aquatica sp. nov., Listeria cornellensis sp. nov., Listeria riparia sp. nov. and Listeria grandensis sp. nov., from agricultural and natural environments.</title>
        <authorList>
            <person name="den Bakker H.C."/>
            <person name="Warchocki S."/>
            <person name="Wright E.M."/>
            <person name="Allred A.F."/>
            <person name="Ahlstrom C."/>
            <person name="Manuel C.S."/>
            <person name="Stasiewicz M.J."/>
            <person name="Burrell A."/>
            <person name="Roof S."/>
            <person name="Strawn L."/>
            <person name="Fortes E.D."/>
            <person name="Nightingale K.K."/>
            <person name="Kephart D."/>
            <person name="Wiedmann M."/>
        </authorList>
    </citation>
    <scope>NUCLEOTIDE SEQUENCE [LARGE SCALE GENOMIC DNA]</scope>
    <source>
        <strain evidence="1 2">FSL S10-1187</strain>
    </source>
</reference>
<dbReference type="EMBL" id="AODF01000003">
    <property type="protein sequence ID" value="EUJ33539.1"/>
    <property type="molecule type" value="Genomic_DNA"/>
</dbReference>
<accession>A0ABP3B1U8</accession>
<evidence type="ECO:0000313" key="1">
    <source>
        <dbReference type="EMBL" id="EUJ33539.1"/>
    </source>
</evidence>
<evidence type="ECO:0008006" key="3">
    <source>
        <dbReference type="Google" id="ProtNLM"/>
    </source>
</evidence>
<organism evidence="1 2">
    <name type="scientific">Listeria floridensis FSL S10-1187</name>
    <dbReference type="NCBI Taxonomy" id="1265817"/>
    <lineage>
        <taxon>Bacteria</taxon>
        <taxon>Bacillati</taxon>
        <taxon>Bacillota</taxon>
        <taxon>Bacilli</taxon>
        <taxon>Bacillales</taxon>
        <taxon>Listeriaceae</taxon>
        <taxon>Listeria</taxon>
    </lineage>
</organism>
<gene>
    <name evidence="1" type="ORF">MFLO_02558</name>
</gene>
<comment type="caution">
    <text evidence="1">The sequence shown here is derived from an EMBL/GenBank/DDBJ whole genome shotgun (WGS) entry which is preliminary data.</text>
</comment>
<dbReference type="RefSeq" id="WP_051993435.1">
    <property type="nucleotide sequence ID" value="NZ_AODF01000003.1"/>
</dbReference>